<evidence type="ECO:0000313" key="3">
    <source>
        <dbReference type="Proteomes" id="UP000006262"/>
    </source>
</evidence>
<dbReference type="PROSITE" id="PS51257">
    <property type="entry name" value="PROKAR_LIPOPROTEIN"/>
    <property type="match status" value="1"/>
</dbReference>
<dbReference type="InterPro" id="IPR013096">
    <property type="entry name" value="Cupin_2"/>
</dbReference>
<dbReference type="PANTHER" id="PTHR38599">
    <property type="entry name" value="CUPIN DOMAIN PROTEIN (AFU_ORTHOLOGUE AFUA_3G13620)"/>
    <property type="match status" value="1"/>
</dbReference>
<dbReference type="InterPro" id="IPR014710">
    <property type="entry name" value="RmlC-like_jellyroll"/>
</dbReference>
<gene>
    <name evidence="2" type="ORF">HMPREF1059_04341</name>
</gene>
<dbReference type="Gene3D" id="2.60.120.10">
    <property type="entry name" value="Jelly Rolls"/>
    <property type="match status" value="1"/>
</dbReference>
<dbReference type="EMBL" id="AGZN01000045">
    <property type="protein sequence ID" value="EKN19823.1"/>
    <property type="molecule type" value="Genomic_DNA"/>
</dbReference>
<proteinExistence type="predicted"/>
<feature type="domain" description="Cupin type-2" evidence="1">
    <location>
        <begin position="48"/>
        <end position="100"/>
    </location>
</feature>
<dbReference type="AlphaFoldDB" id="A0AAD2TKE9"/>
<dbReference type="InterPro" id="IPR011051">
    <property type="entry name" value="RmlC_Cupin_sf"/>
</dbReference>
<protein>
    <recommendedName>
        <fullName evidence="1">Cupin type-2 domain-containing protein</fullName>
    </recommendedName>
</protein>
<comment type="caution">
    <text evidence="2">The sequence shown here is derived from an EMBL/GenBank/DDBJ whole genome shotgun (WGS) entry which is preliminary data.</text>
</comment>
<evidence type="ECO:0000313" key="2">
    <source>
        <dbReference type="EMBL" id="EKN19823.1"/>
    </source>
</evidence>
<reference evidence="2 3" key="1">
    <citation type="submission" date="2012-02" db="EMBL/GenBank/DDBJ databases">
        <title>The Genome Sequence of Parabacteroides distasonis CL09T03C24.</title>
        <authorList>
            <consortium name="The Broad Institute Genome Sequencing Platform"/>
            <person name="Earl A."/>
            <person name="Ward D."/>
            <person name="Feldgarden M."/>
            <person name="Gevers D."/>
            <person name="Zitomersky N.L."/>
            <person name="Coyne M.J."/>
            <person name="Comstock L.E."/>
            <person name="Young S.K."/>
            <person name="Zeng Q."/>
            <person name="Gargeya S."/>
            <person name="Fitzgerald M."/>
            <person name="Haas B."/>
            <person name="Abouelleil A."/>
            <person name="Alvarado L."/>
            <person name="Arachchi H.M."/>
            <person name="Berlin A."/>
            <person name="Chapman S.B."/>
            <person name="Gearin G."/>
            <person name="Goldberg J."/>
            <person name="Griggs A."/>
            <person name="Gujja S."/>
            <person name="Hansen M."/>
            <person name="Heiman D."/>
            <person name="Howarth C."/>
            <person name="Larimer J."/>
            <person name="Lui A."/>
            <person name="MacDonald P.J.P."/>
            <person name="McCowen C."/>
            <person name="Montmayeur A."/>
            <person name="Murphy C."/>
            <person name="Neiman D."/>
            <person name="Pearson M."/>
            <person name="Priest M."/>
            <person name="Roberts A."/>
            <person name="Saif S."/>
            <person name="Shea T."/>
            <person name="Sisk P."/>
            <person name="Stolte C."/>
            <person name="Sykes S."/>
            <person name="Wortman J."/>
            <person name="Nusbaum C."/>
            <person name="Birren B."/>
        </authorList>
    </citation>
    <scope>NUCLEOTIDE SEQUENCE [LARGE SCALE GENOMIC DNA]</scope>
    <source>
        <strain evidence="2 3">CL09T03C24</strain>
    </source>
</reference>
<sequence>MNKIVLFILLIISSCCTSMEKKNVARTNLLSIQLREKQGLSKVEIKKVVIPVNGKAEYHLHPCPVVGHIVSGTLLFQIEGEKPQLIKAGEAFYEPKNKPILHFDNALDSEPLVFMAYYLVEENEDLLMLLPE</sequence>
<dbReference type="SUPFAM" id="SSF51182">
    <property type="entry name" value="RmlC-like cupins"/>
    <property type="match status" value="1"/>
</dbReference>
<dbReference type="Pfam" id="PF07883">
    <property type="entry name" value="Cupin_2"/>
    <property type="match status" value="1"/>
</dbReference>
<name>A0AAD2TKE9_PARDI</name>
<dbReference type="PANTHER" id="PTHR38599:SF1">
    <property type="entry name" value="CUPIN DOMAIN PROTEIN (AFU_ORTHOLOGUE AFUA_3G13620)"/>
    <property type="match status" value="1"/>
</dbReference>
<evidence type="ECO:0000259" key="1">
    <source>
        <dbReference type="Pfam" id="PF07883"/>
    </source>
</evidence>
<organism evidence="2 3">
    <name type="scientific">Parabacteroides distasonis CL09T03C24</name>
    <dbReference type="NCBI Taxonomy" id="999417"/>
    <lineage>
        <taxon>Bacteria</taxon>
        <taxon>Pseudomonadati</taxon>
        <taxon>Bacteroidota</taxon>
        <taxon>Bacteroidia</taxon>
        <taxon>Bacteroidales</taxon>
        <taxon>Tannerellaceae</taxon>
        <taxon>Parabacteroides</taxon>
    </lineage>
</organism>
<accession>A0AAD2TKE9</accession>
<dbReference type="RefSeq" id="WP_005868689.1">
    <property type="nucleotide sequence ID" value="NZ_JH976492.1"/>
</dbReference>
<dbReference type="Proteomes" id="UP000006262">
    <property type="component" value="Unassembled WGS sequence"/>
</dbReference>